<dbReference type="PANTHER" id="PTHR43394:SF1">
    <property type="entry name" value="ATP-BINDING CASSETTE SUB-FAMILY B MEMBER 10, MITOCHONDRIAL"/>
    <property type="match status" value="1"/>
</dbReference>
<protein>
    <recommendedName>
        <fullName evidence="1">ABC transporter domain-containing protein</fullName>
    </recommendedName>
</protein>
<dbReference type="InterPro" id="IPR027417">
    <property type="entry name" value="P-loop_NTPase"/>
</dbReference>
<dbReference type="GO" id="GO:0005524">
    <property type="term" value="F:ATP binding"/>
    <property type="evidence" value="ECO:0007669"/>
    <property type="project" value="InterPro"/>
</dbReference>
<dbReference type="Pfam" id="PF00005">
    <property type="entry name" value="ABC_tran"/>
    <property type="match status" value="1"/>
</dbReference>
<sequence>DTFLGERGLRLSGGQRQRLAIARAMLKNPAILLLDEATSSLDAESEQLVQHALERLMQNRTTIIIAHRLATVLKANRIVVLDQGRIVDVGTHAELVARNALYARLAELQFSSPEAATEVLAAEA</sequence>
<dbReference type="Gene3D" id="3.40.50.300">
    <property type="entry name" value="P-loop containing nucleotide triphosphate hydrolases"/>
    <property type="match status" value="1"/>
</dbReference>
<feature type="domain" description="ABC transporter" evidence="1">
    <location>
        <begin position="3"/>
        <end position="39"/>
    </location>
</feature>
<gene>
    <name evidence="2" type="ORF">S01H1_23482</name>
</gene>
<feature type="non-terminal residue" evidence="2">
    <location>
        <position position="1"/>
    </location>
</feature>
<dbReference type="PANTHER" id="PTHR43394">
    <property type="entry name" value="ATP-DEPENDENT PERMEASE MDL1, MITOCHONDRIAL"/>
    <property type="match status" value="1"/>
</dbReference>
<dbReference type="SUPFAM" id="SSF52540">
    <property type="entry name" value="P-loop containing nucleoside triphosphate hydrolases"/>
    <property type="match status" value="1"/>
</dbReference>
<comment type="caution">
    <text evidence="2">The sequence shown here is derived from an EMBL/GenBank/DDBJ whole genome shotgun (WGS) entry which is preliminary data.</text>
</comment>
<reference evidence="2" key="1">
    <citation type="journal article" date="2014" name="Front. Microbiol.">
        <title>High frequency of phylogenetically diverse reductive dehalogenase-homologous genes in deep subseafloor sedimentary metagenomes.</title>
        <authorList>
            <person name="Kawai M."/>
            <person name="Futagami T."/>
            <person name="Toyoda A."/>
            <person name="Takaki Y."/>
            <person name="Nishi S."/>
            <person name="Hori S."/>
            <person name="Arai W."/>
            <person name="Tsubouchi T."/>
            <person name="Morono Y."/>
            <person name="Uchiyama I."/>
            <person name="Ito T."/>
            <person name="Fujiyama A."/>
            <person name="Inagaki F."/>
            <person name="Takami H."/>
        </authorList>
    </citation>
    <scope>NUCLEOTIDE SEQUENCE</scope>
    <source>
        <strain evidence="2">Expedition CK06-06</strain>
    </source>
</reference>
<evidence type="ECO:0000259" key="1">
    <source>
        <dbReference type="Pfam" id="PF00005"/>
    </source>
</evidence>
<dbReference type="EMBL" id="BARS01013574">
    <property type="protein sequence ID" value="GAF98011.1"/>
    <property type="molecule type" value="Genomic_DNA"/>
</dbReference>
<dbReference type="GO" id="GO:0016887">
    <property type="term" value="F:ATP hydrolysis activity"/>
    <property type="evidence" value="ECO:0007669"/>
    <property type="project" value="InterPro"/>
</dbReference>
<dbReference type="AlphaFoldDB" id="X0UFE3"/>
<name>X0UFE3_9ZZZZ</name>
<dbReference type="InterPro" id="IPR039421">
    <property type="entry name" value="Type_1_exporter"/>
</dbReference>
<accession>X0UFE3</accession>
<evidence type="ECO:0000313" key="2">
    <source>
        <dbReference type="EMBL" id="GAF98011.1"/>
    </source>
</evidence>
<dbReference type="GO" id="GO:0015421">
    <property type="term" value="F:ABC-type oligopeptide transporter activity"/>
    <property type="evidence" value="ECO:0007669"/>
    <property type="project" value="TreeGrafter"/>
</dbReference>
<organism evidence="2">
    <name type="scientific">marine sediment metagenome</name>
    <dbReference type="NCBI Taxonomy" id="412755"/>
    <lineage>
        <taxon>unclassified sequences</taxon>
        <taxon>metagenomes</taxon>
        <taxon>ecological metagenomes</taxon>
    </lineage>
</organism>
<proteinExistence type="predicted"/>
<dbReference type="InterPro" id="IPR003439">
    <property type="entry name" value="ABC_transporter-like_ATP-bd"/>
</dbReference>